<sequence>MFYVLSLVILTFTLIGSSVSADEKIYIPSFKNTVVGVSNNIIQEKSKEKWRYINNNWYYFDESETMKIGWVYDNEKWYYLNPNQEQDLGVMQTGWINDNGTWYYLLESGAMQVS</sequence>
<dbReference type="Pfam" id="PF01473">
    <property type="entry name" value="Choline_bind_1"/>
    <property type="match status" value="1"/>
</dbReference>
<proteinExistence type="predicted"/>
<geneLocation type="plasmid" evidence="5">
    <name>pCDC3897</name>
</geneLocation>
<accession>A0A0A0UZQ0</accession>
<dbReference type="EMBL" id="KJ776582">
    <property type="protein sequence ID" value="AIW54856.1"/>
    <property type="molecule type" value="Genomic_DNA"/>
</dbReference>
<dbReference type="Pfam" id="PF19127">
    <property type="entry name" value="Choline_bind_3"/>
    <property type="match status" value="1"/>
</dbReference>
<dbReference type="AlphaFoldDB" id="A0A0A0UZQ0"/>
<protein>
    <submittedName>
        <fullName evidence="3">Choline binding protein A</fullName>
    </submittedName>
</protein>
<keyword evidence="3" id="KW-0614">Plasmid</keyword>
<feature type="repeat" description="Cell wall-binding" evidence="2">
    <location>
        <begin position="47"/>
        <end position="66"/>
    </location>
</feature>
<geneLocation type="plasmid" evidence="3">
    <name>pCDC3875</name>
</geneLocation>
<evidence type="ECO:0000256" key="1">
    <source>
        <dbReference type="ARBA" id="ARBA00022737"/>
    </source>
</evidence>
<evidence type="ECO:0000256" key="2">
    <source>
        <dbReference type="PROSITE-ProRule" id="PRU00591"/>
    </source>
</evidence>
<dbReference type="EMBL" id="KJ776578">
    <property type="protein sequence ID" value="AIW54607.1"/>
    <property type="molecule type" value="Genomic_DNA"/>
</dbReference>
<dbReference type="PROSITE" id="PS51170">
    <property type="entry name" value="CW"/>
    <property type="match status" value="3"/>
</dbReference>
<geneLocation type="plasmid" evidence="4">
    <name>pCDC5900</name>
</geneLocation>
<name>A0A0A0UZQ0_CLOBO</name>
<evidence type="ECO:0000313" key="4">
    <source>
        <dbReference type="EMBL" id="AIW54760.1"/>
    </source>
</evidence>
<keyword evidence="1" id="KW-0677">Repeat</keyword>
<reference evidence="3" key="1">
    <citation type="journal article" date="2014" name="Genome Biol. Evol.">
        <title>Three classes of plasmid (47-63 kb) carry the type B neurotoxin gene cluster of group II Clostridium botulinum.</title>
        <authorList>
            <person name="Carter A.T."/>
            <person name="Austin J.W."/>
            <person name="Weedmark K.A."/>
            <person name="Corbett C."/>
            <person name="Peck M.W."/>
        </authorList>
    </citation>
    <scope>NUCLEOTIDE SEQUENCE</scope>
    <source>
        <strain evidence="3">CDC3875</strain>
        <strain evidence="5">CDC3897</strain>
        <strain evidence="4">CDC5900</strain>
        <plasmid evidence="3">pCDC3875</plasmid>
        <plasmid evidence="5">pCDC3897</plasmid>
        <plasmid evidence="4">pCDC5900</plasmid>
    </source>
</reference>
<dbReference type="InterPro" id="IPR018337">
    <property type="entry name" value="Cell_wall/Cho-bd_repeat"/>
</dbReference>
<feature type="repeat" description="Cell wall-binding" evidence="2">
    <location>
        <begin position="67"/>
        <end position="86"/>
    </location>
</feature>
<dbReference type="Gene3D" id="2.10.270.20">
    <property type="match status" value="1"/>
</dbReference>
<evidence type="ECO:0000313" key="3">
    <source>
        <dbReference type="EMBL" id="AIW54607.1"/>
    </source>
</evidence>
<feature type="repeat" description="Cell wall-binding" evidence="2">
    <location>
        <begin position="92"/>
        <end position="111"/>
    </location>
</feature>
<evidence type="ECO:0000313" key="5">
    <source>
        <dbReference type="EMBL" id="AIW54856.1"/>
    </source>
</evidence>
<dbReference type="EMBL" id="KJ776580">
    <property type="protein sequence ID" value="AIW54760.1"/>
    <property type="molecule type" value="Genomic_DNA"/>
</dbReference>
<organism evidence="3">
    <name type="scientific">Clostridium botulinum</name>
    <dbReference type="NCBI Taxonomy" id="1491"/>
    <lineage>
        <taxon>Bacteria</taxon>
        <taxon>Bacillati</taxon>
        <taxon>Bacillota</taxon>
        <taxon>Clostridia</taxon>
        <taxon>Eubacteriales</taxon>
        <taxon>Clostridiaceae</taxon>
        <taxon>Clostridium</taxon>
    </lineage>
</organism>
<dbReference type="SUPFAM" id="SSF69360">
    <property type="entry name" value="Cell wall binding repeat"/>
    <property type="match status" value="1"/>
</dbReference>
<dbReference type="RefSeq" id="WP_172685581.1">
    <property type="nucleotide sequence ID" value="NZ_KJ776578.1"/>
</dbReference>